<accession>A0ABQ5NKN3</accession>
<dbReference type="SMART" id="SM00267">
    <property type="entry name" value="GGDEF"/>
    <property type="match status" value="1"/>
</dbReference>
<feature type="transmembrane region" description="Helical" evidence="1">
    <location>
        <begin position="27"/>
        <end position="48"/>
    </location>
</feature>
<gene>
    <name evidence="3" type="ORF">LYSBPC_17680</name>
</gene>
<dbReference type="InterPro" id="IPR000160">
    <property type="entry name" value="GGDEF_dom"/>
</dbReference>
<organism evidence="3 4">
    <name type="scientific">Lysinibacillus piscis</name>
    <dbReference type="NCBI Taxonomy" id="2518931"/>
    <lineage>
        <taxon>Bacteria</taxon>
        <taxon>Bacillati</taxon>
        <taxon>Bacillota</taxon>
        <taxon>Bacilli</taxon>
        <taxon>Bacillales</taxon>
        <taxon>Bacillaceae</taxon>
        <taxon>Lysinibacillus</taxon>
    </lineage>
</organism>
<feature type="transmembrane region" description="Helical" evidence="1">
    <location>
        <begin position="79"/>
        <end position="97"/>
    </location>
</feature>
<dbReference type="SUPFAM" id="SSF55073">
    <property type="entry name" value="Nucleotide cyclase"/>
    <property type="match status" value="1"/>
</dbReference>
<keyword evidence="4" id="KW-1185">Reference proteome</keyword>
<sequence>MLIASVIILLVIRKIEVIQNEEKKYRLAHYTMFGYYLFVLLWGVSVTLFDQLSYGHVTVYLTNLFLTSTLFIASRRTTFVLHIIPIITLLTGFIYLVPTGKALSGHIINISFFWIFAILLTNTLLTQMEKIFKQRLLLNEQNEQLRLLNHNLEFYANRDPLTQLANRYHLETYLNEKLREKQTVSIFIFDIDSFKSYNDFYGHPQGDKVLQAIGHALHHLATKNQLFACRLGGEEFLLIGFQLTVEQTAEIAEEIRATVAELQIPHEKSPTKPYVTASLGYIQAKIETMQQFDEYVQLADEALYTAKHNGRNQVYGSAQILV</sequence>
<dbReference type="RefSeq" id="WP_264988402.1">
    <property type="nucleotide sequence ID" value="NZ_BRZA01000002.1"/>
</dbReference>
<feature type="transmembrane region" description="Helical" evidence="1">
    <location>
        <begin position="54"/>
        <end position="72"/>
    </location>
</feature>
<feature type="domain" description="GGDEF" evidence="2">
    <location>
        <begin position="182"/>
        <end position="319"/>
    </location>
</feature>
<dbReference type="InterPro" id="IPR050469">
    <property type="entry name" value="Diguanylate_Cyclase"/>
</dbReference>
<evidence type="ECO:0000259" key="2">
    <source>
        <dbReference type="PROSITE" id="PS50887"/>
    </source>
</evidence>
<dbReference type="InterPro" id="IPR029787">
    <property type="entry name" value="Nucleotide_cyclase"/>
</dbReference>
<dbReference type="InterPro" id="IPR043128">
    <property type="entry name" value="Rev_trsase/Diguanyl_cyclase"/>
</dbReference>
<keyword evidence="1" id="KW-1133">Transmembrane helix</keyword>
<evidence type="ECO:0000313" key="3">
    <source>
        <dbReference type="EMBL" id="GLC88641.1"/>
    </source>
</evidence>
<dbReference type="Proteomes" id="UP001065593">
    <property type="component" value="Unassembled WGS sequence"/>
</dbReference>
<protein>
    <recommendedName>
        <fullName evidence="2">GGDEF domain-containing protein</fullName>
    </recommendedName>
</protein>
<proteinExistence type="predicted"/>
<feature type="transmembrane region" description="Helical" evidence="1">
    <location>
        <begin position="103"/>
        <end position="125"/>
    </location>
</feature>
<dbReference type="NCBIfam" id="TIGR00254">
    <property type="entry name" value="GGDEF"/>
    <property type="match status" value="1"/>
</dbReference>
<name>A0ABQ5NKN3_9BACI</name>
<dbReference type="PANTHER" id="PTHR45138:SF9">
    <property type="entry name" value="DIGUANYLATE CYCLASE DGCM-RELATED"/>
    <property type="match status" value="1"/>
</dbReference>
<dbReference type="Gene3D" id="3.30.70.270">
    <property type="match status" value="1"/>
</dbReference>
<dbReference type="Pfam" id="PF00990">
    <property type="entry name" value="GGDEF"/>
    <property type="match status" value="1"/>
</dbReference>
<keyword evidence="1" id="KW-0472">Membrane</keyword>
<dbReference type="PROSITE" id="PS50887">
    <property type="entry name" value="GGDEF"/>
    <property type="match status" value="1"/>
</dbReference>
<keyword evidence="1" id="KW-0812">Transmembrane</keyword>
<reference evidence="3" key="1">
    <citation type="submission" date="2022-08" db="EMBL/GenBank/DDBJ databases">
        <title>Draft genome sequence of Lysinibacillus sp. strain KH24.</title>
        <authorList>
            <person name="Kanbe H."/>
            <person name="Itoh H."/>
        </authorList>
    </citation>
    <scope>NUCLEOTIDE SEQUENCE</scope>
    <source>
        <strain evidence="3">KH24</strain>
    </source>
</reference>
<dbReference type="PANTHER" id="PTHR45138">
    <property type="entry name" value="REGULATORY COMPONENTS OF SENSORY TRANSDUCTION SYSTEM"/>
    <property type="match status" value="1"/>
</dbReference>
<evidence type="ECO:0000313" key="4">
    <source>
        <dbReference type="Proteomes" id="UP001065593"/>
    </source>
</evidence>
<comment type="caution">
    <text evidence="3">The sequence shown here is derived from an EMBL/GenBank/DDBJ whole genome shotgun (WGS) entry which is preliminary data.</text>
</comment>
<evidence type="ECO:0000256" key="1">
    <source>
        <dbReference type="SAM" id="Phobius"/>
    </source>
</evidence>
<dbReference type="CDD" id="cd01949">
    <property type="entry name" value="GGDEF"/>
    <property type="match status" value="1"/>
</dbReference>
<dbReference type="EMBL" id="BRZA01000002">
    <property type="protein sequence ID" value="GLC88641.1"/>
    <property type="molecule type" value="Genomic_DNA"/>
</dbReference>